<dbReference type="EMBL" id="CP036347">
    <property type="protein sequence ID" value="QDU04433.1"/>
    <property type="molecule type" value="Genomic_DNA"/>
</dbReference>
<dbReference type="InterPro" id="IPR050256">
    <property type="entry name" value="Glycosyltransferase_2"/>
</dbReference>
<sequence length="240" mass="26418">MNIESQTGVNQSNQHRQPAVWVVIAAYNEESRLQETLSGLCNEDWHIIVVDDGSTDATFQNAQAFPVWILQHPINCGQGAALKTGIDFALQQGAEVIVTFDADGQHAACEIPDLVNPVLKGDVEVALGSRFLGVAKDIPWLRQLTLKLAILFTRLTSGLKLTDVHNGFRAFSRQAAETIQIRQPRMAHASEILDEIARLGIKYVEVPVTITYRTETLEKGQSSLGALKITGHLLAGRIWK</sequence>
<dbReference type="InterPro" id="IPR001173">
    <property type="entry name" value="Glyco_trans_2-like"/>
</dbReference>
<keyword evidence="2" id="KW-0808">Transferase</keyword>
<dbReference type="SUPFAM" id="SSF53448">
    <property type="entry name" value="Nucleotide-diphospho-sugar transferases"/>
    <property type="match status" value="1"/>
</dbReference>
<dbReference type="PANTHER" id="PTHR48090">
    <property type="entry name" value="UNDECAPRENYL-PHOSPHATE 4-DEOXY-4-FORMAMIDO-L-ARABINOSE TRANSFERASE-RELATED"/>
    <property type="match status" value="1"/>
</dbReference>
<dbReference type="RefSeq" id="WP_145042211.1">
    <property type="nucleotide sequence ID" value="NZ_CP036347.1"/>
</dbReference>
<dbReference type="GO" id="GO:0047267">
    <property type="term" value="F:undecaprenyl-phosphate mannosyltransferase activity"/>
    <property type="evidence" value="ECO:0007669"/>
    <property type="project" value="UniProtKB-EC"/>
</dbReference>
<protein>
    <submittedName>
        <fullName evidence="2">Undecaprenyl-phosphate mannosyltransferase</fullName>
        <ecNumber evidence="2">2.4.1.54</ecNumber>
    </submittedName>
</protein>
<dbReference type="CDD" id="cd04179">
    <property type="entry name" value="DPM_DPG-synthase_like"/>
    <property type="match status" value="1"/>
</dbReference>
<dbReference type="AlphaFoldDB" id="A0A517WGQ9"/>
<dbReference type="Proteomes" id="UP000320722">
    <property type="component" value="Chromosome"/>
</dbReference>
<dbReference type="InterPro" id="IPR029044">
    <property type="entry name" value="Nucleotide-diphossugar_trans"/>
</dbReference>
<reference evidence="2 3" key="1">
    <citation type="submission" date="2019-02" db="EMBL/GenBank/DDBJ databases">
        <title>Deep-cultivation of Planctomycetes and their phenomic and genomic characterization uncovers novel biology.</title>
        <authorList>
            <person name="Wiegand S."/>
            <person name="Jogler M."/>
            <person name="Boedeker C."/>
            <person name="Pinto D."/>
            <person name="Vollmers J."/>
            <person name="Rivas-Marin E."/>
            <person name="Kohn T."/>
            <person name="Peeters S.H."/>
            <person name="Heuer A."/>
            <person name="Rast P."/>
            <person name="Oberbeckmann S."/>
            <person name="Bunk B."/>
            <person name="Jeske O."/>
            <person name="Meyerdierks A."/>
            <person name="Storesund J.E."/>
            <person name="Kallscheuer N."/>
            <person name="Luecker S."/>
            <person name="Lage O.M."/>
            <person name="Pohl T."/>
            <person name="Merkel B.J."/>
            <person name="Hornburger P."/>
            <person name="Mueller R.-W."/>
            <person name="Bruemmer F."/>
            <person name="Labrenz M."/>
            <person name="Spormann A.M."/>
            <person name="Op den Camp H."/>
            <person name="Overmann J."/>
            <person name="Amann R."/>
            <person name="Jetten M.S.M."/>
            <person name="Mascher T."/>
            <person name="Medema M.H."/>
            <person name="Devos D.P."/>
            <person name="Kaster A.-K."/>
            <person name="Ovreas L."/>
            <person name="Rohde M."/>
            <person name="Galperin M.Y."/>
            <person name="Jogler C."/>
        </authorList>
    </citation>
    <scope>NUCLEOTIDE SEQUENCE [LARGE SCALE GENOMIC DNA]</scope>
    <source>
        <strain evidence="2 3">V6</strain>
    </source>
</reference>
<name>A0A517WGQ9_9PLAN</name>
<proteinExistence type="predicted"/>
<gene>
    <name evidence="2" type="ORF">V6x_41610</name>
</gene>
<dbReference type="EC" id="2.4.1.54" evidence="2"/>
<dbReference type="Gene3D" id="3.90.550.10">
    <property type="entry name" value="Spore Coat Polysaccharide Biosynthesis Protein SpsA, Chain A"/>
    <property type="match status" value="1"/>
</dbReference>
<accession>A0A517WGQ9</accession>
<evidence type="ECO:0000313" key="2">
    <source>
        <dbReference type="EMBL" id="QDU04433.1"/>
    </source>
</evidence>
<dbReference type="PANTHER" id="PTHR48090:SF7">
    <property type="entry name" value="RFBJ PROTEIN"/>
    <property type="match status" value="1"/>
</dbReference>
<organism evidence="2 3">
    <name type="scientific">Gimesia chilikensis</name>
    <dbReference type="NCBI Taxonomy" id="2605989"/>
    <lineage>
        <taxon>Bacteria</taxon>
        <taxon>Pseudomonadati</taxon>
        <taxon>Planctomycetota</taxon>
        <taxon>Planctomycetia</taxon>
        <taxon>Planctomycetales</taxon>
        <taxon>Planctomycetaceae</taxon>
        <taxon>Gimesia</taxon>
    </lineage>
</organism>
<feature type="domain" description="Glycosyltransferase 2-like" evidence="1">
    <location>
        <begin position="22"/>
        <end position="178"/>
    </location>
</feature>
<keyword evidence="2" id="KW-0328">Glycosyltransferase</keyword>
<evidence type="ECO:0000259" key="1">
    <source>
        <dbReference type="Pfam" id="PF00535"/>
    </source>
</evidence>
<evidence type="ECO:0000313" key="3">
    <source>
        <dbReference type="Proteomes" id="UP000320722"/>
    </source>
</evidence>
<dbReference type="Pfam" id="PF00535">
    <property type="entry name" value="Glycos_transf_2"/>
    <property type="match status" value="1"/>
</dbReference>